<reference evidence="2" key="1">
    <citation type="journal article" date="2023" name="Front. Plant Sci.">
        <title>Chromosomal-level genome assembly of Melastoma candidum provides insights into trichome evolution.</title>
        <authorList>
            <person name="Zhong Y."/>
            <person name="Wu W."/>
            <person name="Sun C."/>
            <person name="Zou P."/>
            <person name="Liu Y."/>
            <person name="Dai S."/>
            <person name="Zhou R."/>
        </authorList>
    </citation>
    <scope>NUCLEOTIDE SEQUENCE [LARGE SCALE GENOMIC DNA]</scope>
</reference>
<proteinExistence type="predicted"/>
<gene>
    <name evidence="1" type="ORF">MLD38_013857</name>
</gene>
<name>A0ACB9RAJ2_9MYRT</name>
<comment type="caution">
    <text evidence="1">The sequence shown here is derived from an EMBL/GenBank/DDBJ whole genome shotgun (WGS) entry which is preliminary data.</text>
</comment>
<sequence length="100" mass="10912">MCTVTTAVTHCTAHPVPRVEFSASLASTQPALLSLCIRRSKFLHSTPIFGRTSFHSDGVPNSCSTLQARDFWRAPASAETPSVRDFPAKKYDKNGFLPMG</sequence>
<protein>
    <submittedName>
        <fullName evidence="1">Uncharacterized protein</fullName>
    </submittedName>
</protein>
<accession>A0ACB9RAJ2</accession>
<dbReference type="Proteomes" id="UP001057402">
    <property type="component" value="Chromosome 4"/>
</dbReference>
<evidence type="ECO:0000313" key="2">
    <source>
        <dbReference type="Proteomes" id="UP001057402"/>
    </source>
</evidence>
<evidence type="ECO:0000313" key="1">
    <source>
        <dbReference type="EMBL" id="KAI4376062.1"/>
    </source>
</evidence>
<keyword evidence="2" id="KW-1185">Reference proteome</keyword>
<organism evidence="1 2">
    <name type="scientific">Melastoma candidum</name>
    <dbReference type="NCBI Taxonomy" id="119954"/>
    <lineage>
        <taxon>Eukaryota</taxon>
        <taxon>Viridiplantae</taxon>
        <taxon>Streptophyta</taxon>
        <taxon>Embryophyta</taxon>
        <taxon>Tracheophyta</taxon>
        <taxon>Spermatophyta</taxon>
        <taxon>Magnoliopsida</taxon>
        <taxon>eudicotyledons</taxon>
        <taxon>Gunneridae</taxon>
        <taxon>Pentapetalae</taxon>
        <taxon>rosids</taxon>
        <taxon>malvids</taxon>
        <taxon>Myrtales</taxon>
        <taxon>Melastomataceae</taxon>
        <taxon>Melastomatoideae</taxon>
        <taxon>Melastomateae</taxon>
        <taxon>Melastoma</taxon>
    </lineage>
</organism>
<dbReference type="EMBL" id="CM042883">
    <property type="protein sequence ID" value="KAI4376062.1"/>
    <property type="molecule type" value="Genomic_DNA"/>
</dbReference>